<dbReference type="AlphaFoldDB" id="X1A8J6"/>
<dbReference type="EMBL" id="BART01012244">
    <property type="protein sequence ID" value="GAG78645.1"/>
    <property type="molecule type" value="Genomic_DNA"/>
</dbReference>
<comment type="caution">
    <text evidence="1">The sequence shown here is derived from an EMBL/GenBank/DDBJ whole genome shotgun (WGS) entry which is preliminary data.</text>
</comment>
<proteinExistence type="predicted"/>
<dbReference type="InterPro" id="IPR016024">
    <property type="entry name" value="ARM-type_fold"/>
</dbReference>
<sequence length="134" mass="15560">MVLKASEAYIFIVNEEKNPKQIFESYQRGELDRGSMIKTFISLIEGDDDKSVRLESLELLSELESRDPQIIKLIQNLLISDSDERMRSLALKVLIKHYLSQSHSEVRWALENDPSIDNLQVIKNEVRFPSIRVN</sequence>
<dbReference type="InterPro" id="IPR011989">
    <property type="entry name" value="ARM-like"/>
</dbReference>
<name>X1A8J6_9ZZZZ</name>
<evidence type="ECO:0000313" key="1">
    <source>
        <dbReference type="EMBL" id="GAG78645.1"/>
    </source>
</evidence>
<reference evidence="1" key="1">
    <citation type="journal article" date="2014" name="Front. Microbiol.">
        <title>High frequency of phylogenetically diverse reductive dehalogenase-homologous genes in deep subseafloor sedimentary metagenomes.</title>
        <authorList>
            <person name="Kawai M."/>
            <person name="Futagami T."/>
            <person name="Toyoda A."/>
            <person name="Takaki Y."/>
            <person name="Nishi S."/>
            <person name="Hori S."/>
            <person name="Arai W."/>
            <person name="Tsubouchi T."/>
            <person name="Morono Y."/>
            <person name="Uchiyama I."/>
            <person name="Ito T."/>
            <person name="Fujiyama A."/>
            <person name="Inagaki F."/>
            <person name="Takami H."/>
        </authorList>
    </citation>
    <scope>NUCLEOTIDE SEQUENCE</scope>
    <source>
        <strain evidence="1">Expedition CK06-06</strain>
    </source>
</reference>
<accession>X1A8J6</accession>
<dbReference type="Gene3D" id="1.25.10.10">
    <property type="entry name" value="Leucine-rich Repeat Variant"/>
    <property type="match status" value="1"/>
</dbReference>
<gene>
    <name evidence="1" type="ORF">S01H4_25666</name>
</gene>
<dbReference type="SUPFAM" id="SSF48371">
    <property type="entry name" value="ARM repeat"/>
    <property type="match status" value="1"/>
</dbReference>
<evidence type="ECO:0008006" key="2">
    <source>
        <dbReference type="Google" id="ProtNLM"/>
    </source>
</evidence>
<organism evidence="1">
    <name type="scientific">marine sediment metagenome</name>
    <dbReference type="NCBI Taxonomy" id="412755"/>
    <lineage>
        <taxon>unclassified sequences</taxon>
        <taxon>metagenomes</taxon>
        <taxon>ecological metagenomes</taxon>
    </lineage>
</organism>
<protein>
    <recommendedName>
        <fullName evidence="2">HEAT repeat domain-containing protein</fullName>
    </recommendedName>
</protein>